<feature type="DNA-binding region" description="OmpR/PhoB-type" evidence="2">
    <location>
        <begin position="3"/>
        <end position="102"/>
    </location>
</feature>
<evidence type="ECO:0000256" key="2">
    <source>
        <dbReference type="PROSITE-ProRule" id="PRU01091"/>
    </source>
</evidence>
<gene>
    <name evidence="5" type="primary">cadC</name>
    <name evidence="5" type="ORF">ACFP73_09965</name>
</gene>
<keyword evidence="1 2" id="KW-0238">DNA-binding</keyword>
<accession>A0ABW1VRB0</accession>
<comment type="caution">
    <text evidence="5">The sequence shown here is derived from an EMBL/GenBank/DDBJ whole genome shotgun (WGS) entry which is preliminary data.</text>
</comment>
<dbReference type="Gene3D" id="1.25.40.10">
    <property type="entry name" value="Tetratricopeptide repeat domain"/>
    <property type="match status" value="1"/>
</dbReference>
<keyword evidence="3" id="KW-0812">Transmembrane</keyword>
<keyword evidence="3" id="KW-0472">Membrane</keyword>
<dbReference type="Gene3D" id="3.40.50.11830">
    <property type="match status" value="1"/>
</dbReference>
<name>A0ABW1VRB0_9GAMM</name>
<evidence type="ECO:0000313" key="5">
    <source>
        <dbReference type="EMBL" id="MFC6362415.1"/>
    </source>
</evidence>
<dbReference type="CDD" id="cd00383">
    <property type="entry name" value="trans_reg_C"/>
    <property type="match status" value="1"/>
</dbReference>
<dbReference type="SUPFAM" id="SSF46894">
    <property type="entry name" value="C-terminal effector domain of the bipartite response regulators"/>
    <property type="match status" value="1"/>
</dbReference>
<reference evidence="6" key="1">
    <citation type="journal article" date="2019" name="Int. J. Syst. Evol. Microbiol.">
        <title>The Global Catalogue of Microorganisms (GCM) 10K type strain sequencing project: providing services to taxonomists for standard genome sequencing and annotation.</title>
        <authorList>
            <consortium name="The Broad Institute Genomics Platform"/>
            <consortium name="The Broad Institute Genome Sequencing Center for Infectious Disease"/>
            <person name="Wu L."/>
            <person name="Ma J."/>
        </authorList>
    </citation>
    <scope>NUCLEOTIDE SEQUENCE [LARGE SCALE GENOMIC DNA]</scope>
    <source>
        <strain evidence="6">CGMCC 4.1530</strain>
    </source>
</reference>
<dbReference type="InterPro" id="IPR016032">
    <property type="entry name" value="Sig_transdc_resp-reg_C-effctor"/>
</dbReference>
<dbReference type="EMBL" id="JBHSUC010000011">
    <property type="protein sequence ID" value="MFC6362415.1"/>
    <property type="molecule type" value="Genomic_DNA"/>
</dbReference>
<keyword evidence="6" id="KW-1185">Reference proteome</keyword>
<proteinExistence type="predicted"/>
<dbReference type="Gene3D" id="1.10.10.10">
    <property type="entry name" value="Winged helix-like DNA-binding domain superfamily/Winged helix DNA-binding domain"/>
    <property type="match status" value="1"/>
</dbReference>
<dbReference type="Pfam" id="PF00486">
    <property type="entry name" value="Trans_reg_C"/>
    <property type="match status" value="1"/>
</dbReference>
<dbReference type="Proteomes" id="UP001596215">
    <property type="component" value="Unassembled WGS sequence"/>
</dbReference>
<evidence type="ECO:0000313" key="6">
    <source>
        <dbReference type="Proteomes" id="UP001596215"/>
    </source>
</evidence>
<dbReference type="InterPro" id="IPR036388">
    <property type="entry name" value="WH-like_DNA-bd_sf"/>
</dbReference>
<evidence type="ECO:0000256" key="1">
    <source>
        <dbReference type="ARBA" id="ARBA00023125"/>
    </source>
</evidence>
<dbReference type="InterPro" id="IPR001867">
    <property type="entry name" value="OmpR/PhoB-type_DNA-bd"/>
</dbReference>
<protein>
    <submittedName>
        <fullName evidence="5">Lysine decarboxylation/transport transcriptional activator CadC</fullName>
    </submittedName>
</protein>
<dbReference type="NCBIfam" id="NF007540">
    <property type="entry name" value="PRK10153.1"/>
    <property type="match status" value="1"/>
</dbReference>
<organism evidence="5 6">
    <name type="scientific">Tatumella punctata</name>
    <dbReference type="NCBI Taxonomy" id="399969"/>
    <lineage>
        <taxon>Bacteria</taxon>
        <taxon>Pseudomonadati</taxon>
        <taxon>Pseudomonadota</taxon>
        <taxon>Gammaproteobacteria</taxon>
        <taxon>Enterobacterales</taxon>
        <taxon>Erwiniaceae</taxon>
        <taxon>Tatumella</taxon>
    </lineage>
</organism>
<sequence length="497" mass="56479">MEHAEIRIGEWLVSPALNQISRPGRVVNLEPRLIDLLVFFSRHPEVVLSRDELIAQIWTRTFVTPHVVTQSISELRKSLKDNQAGSPEYIITVPKRGYKLVAAVSGEVCQPDASSLCHENPQRQASLRHHRVLLPSAAFRSRGTLLCFLLTLAVCIALIVLAYNSARTFSRPANMPPEMINPRDIDIRLMPGNSCNQWQSQYVYVSGLSDVISRLFNTYSGWRIRDKSSGENTLAGYPGKTLSIAFINQRHYRAQQCFMSVQLTDHASRTVMLEQRYFITRDNALAIQNDLIRNLSLVLKQQWPVPLATLLRQYTPGNSSVMQQYYRARQLLMKGDIDSLNQASALLSDVIRQQPDFKVAVVEKILADTLHNSEQPFSGSRQLAFIQEVNSLENINDKETRGIYYQIMTINALGEGDVQKADTMIHNGIINEYSWLNFILQGKVYELKGDNQLAADSYITSFNLQPTKQTLYWIENGVFQTPLGKVVPYLEKFSDLR</sequence>
<evidence type="ECO:0000259" key="4">
    <source>
        <dbReference type="PROSITE" id="PS51755"/>
    </source>
</evidence>
<feature type="domain" description="OmpR/PhoB-type" evidence="4">
    <location>
        <begin position="3"/>
        <end position="102"/>
    </location>
</feature>
<evidence type="ECO:0000256" key="3">
    <source>
        <dbReference type="SAM" id="Phobius"/>
    </source>
</evidence>
<dbReference type="PROSITE" id="PS51755">
    <property type="entry name" value="OMPR_PHOB"/>
    <property type="match status" value="1"/>
</dbReference>
<dbReference type="InterPro" id="IPR011990">
    <property type="entry name" value="TPR-like_helical_dom_sf"/>
</dbReference>
<dbReference type="InterPro" id="IPR040970">
    <property type="entry name" value="CadC_C1"/>
</dbReference>
<feature type="transmembrane region" description="Helical" evidence="3">
    <location>
        <begin position="143"/>
        <end position="163"/>
    </location>
</feature>
<dbReference type="SMART" id="SM00862">
    <property type="entry name" value="Trans_reg_C"/>
    <property type="match status" value="1"/>
</dbReference>
<dbReference type="Pfam" id="PF18500">
    <property type="entry name" value="CadC_C1"/>
    <property type="match status" value="1"/>
</dbReference>
<dbReference type="RefSeq" id="WP_212710474.1">
    <property type="nucleotide sequence ID" value="NZ_BAAAFW010000029.1"/>
</dbReference>
<keyword evidence="3" id="KW-1133">Transmembrane helix</keyword>